<dbReference type="OrthoDB" id="10025739at2759"/>
<comment type="caution">
    <text evidence="3">The sequence shown here is derived from an EMBL/GenBank/DDBJ whole genome shotgun (WGS) entry which is preliminary data.</text>
</comment>
<evidence type="ECO:0000313" key="3">
    <source>
        <dbReference type="EMBL" id="KNG87323.1"/>
    </source>
</evidence>
<dbReference type="PANTHER" id="PTHR31283:SF5">
    <property type="entry name" value="EKC_KEOPS COMPLEX SUBUNIT LAGE3"/>
    <property type="match status" value="1"/>
</dbReference>
<feature type="chain" id="PRO_5005553244" evidence="2">
    <location>
        <begin position="19"/>
        <end position="294"/>
    </location>
</feature>
<dbReference type="AlphaFoldDB" id="A0A0L1J7E0"/>
<accession>A0A0L1J7E0</accession>
<gene>
    <name evidence="3" type="ORF">ANOM_003974</name>
</gene>
<evidence type="ECO:0000313" key="4">
    <source>
        <dbReference type="Proteomes" id="UP000037505"/>
    </source>
</evidence>
<feature type="signal peptide" evidence="2">
    <location>
        <begin position="1"/>
        <end position="18"/>
    </location>
</feature>
<dbReference type="InterPro" id="IPR015419">
    <property type="entry name" value="CTAG/Pcc1"/>
</dbReference>
<evidence type="ECO:0000256" key="2">
    <source>
        <dbReference type="SAM" id="SignalP"/>
    </source>
</evidence>
<dbReference type="Gene3D" id="3.30.310.50">
    <property type="entry name" value="Alpha-D-phosphohexomutase, C-terminal domain"/>
    <property type="match status" value="1"/>
</dbReference>
<dbReference type="RefSeq" id="XP_015408246.1">
    <property type="nucleotide sequence ID" value="XM_015549231.1"/>
</dbReference>
<proteinExistence type="inferred from homology"/>
<reference evidence="3 4" key="1">
    <citation type="submission" date="2014-06" db="EMBL/GenBank/DDBJ databases">
        <title>The Genome of the Aflatoxigenic Filamentous Fungus Aspergillus nomius.</title>
        <authorList>
            <person name="Moore M.G."/>
            <person name="Shannon B.M."/>
            <person name="Brian M.M."/>
        </authorList>
    </citation>
    <scope>NUCLEOTIDE SEQUENCE [LARGE SCALE GENOMIC DNA]</scope>
    <source>
        <strain evidence="3 4">NRRL 13137</strain>
    </source>
</reference>
<protein>
    <submittedName>
        <fullName evidence="3">Uncharacterized protein</fullName>
    </submittedName>
</protein>
<comment type="similarity">
    <text evidence="1">Belongs to the CTAG/PCC1 family.</text>
</comment>
<keyword evidence="4" id="KW-1185">Reference proteome</keyword>
<dbReference type="GO" id="GO:0000408">
    <property type="term" value="C:EKC/KEOPS complex"/>
    <property type="evidence" value="ECO:0007669"/>
    <property type="project" value="TreeGrafter"/>
</dbReference>
<dbReference type="Pfam" id="PF09341">
    <property type="entry name" value="Pcc1"/>
    <property type="match status" value="1"/>
</dbReference>
<dbReference type="FunFam" id="3.30.310.50:FF:000011">
    <property type="entry name" value="Transcription factor Pcc1"/>
    <property type="match status" value="1"/>
</dbReference>
<organism evidence="3 4">
    <name type="scientific">Aspergillus nomiae NRRL (strain ATCC 15546 / NRRL 13137 / CBS 260.88 / M93)</name>
    <dbReference type="NCBI Taxonomy" id="1509407"/>
    <lineage>
        <taxon>Eukaryota</taxon>
        <taxon>Fungi</taxon>
        <taxon>Dikarya</taxon>
        <taxon>Ascomycota</taxon>
        <taxon>Pezizomycotina</taxon>
        <taxon>Eurotiomycetes</taxon>
        <taxon>Eurotiomycetidae</taxon>
        <taxon>Eurotiales</taxon>
        <taxon>Aspergillaceae</taxon>
        <taxon>Aspergillus</taxon>
        <taxon>Aspergillus subgen. Circumdati</taxon>
    </lineage>
</organism>
<evidence type="ECO:0000256" key="1">
    <source>
        <dbReference type="ARBA" id="ARBA00007073"/>
    </source>
</evidence>
<dbReference type="EMBL" id="JNOM01000085">
    <property type="protein sequence ID" value="KNG87323.1"/>
    <property type="molecule type" value="Genomic_DNA"/>
</dbReference>
<name>A0A0L1J7E0_ASPN3</name>
<dbReference type="PANTHER" id="PTHR31283">
    <property type="entry name" value="EKC/KEOPS COMPLEX SUBUNIT PCC1 FAMILY MEMBER"/>
    <property type="match status" value="1"/>
</dbReference>
<sequence length="294" mass="30334">MKFTGLIASLAAVSAASAAAIPTASLQPTLNQLNGVLGNIDGLLGGALGGAGISDLVQVQDALKQIKGELNQLTSTVCQRSVVGNEVDTVNNVVSPLTSTVNGAVQPVVGTVNSAVGTAEGAVGNVLPGTTGVLGAKRQVGQLTGVATSLVSQVKDETLDAAGVEHILDLVQTTRTSNPTRKPSSIMASVEEFPYTLTVSLPLPSNRLATSALRAIEVDTELSPFVRRDMVVTSPKGIQADTEEAKTVLETTYRATTNRMLRVAVNGFMESLGVVLGVMEELDVDVLEAEGVEK</sequence>
<dbReference type="Proteomes" id="UP000037505">
    <property type="component" value="Unassembled WGS sequence"/>
</dbReference>
<dbReference type="GeneID" id="26805778"/>
<keyword evidence="2" id="KW-0732">Signal</keyword>
<dbReference type="GO" id="GO:0070525">
    <property type="term" value="P:tRNA threonylcarbamoyladenosine metabolic process"/>
    <property type="evidence" value="ECO:0007669"/>
    <property type="project" value="TreeGrafter"/>
</dbReference>